<name>A0ABR8C2S7_APHFL</name>
<organism evidence="1 2">
    <name type="scientific">Aphanizomenon flos-aquae FACHB-1040</name>
    <dbReference type="NCBI Taxonomy" id="2692887"/>
    <lineage>
        <taxon>Bacteria</taxon>
        <taxon>Bacillati</taxon>
        <taxon>Cyanobacteriota</taxon>
        <taxon>Cyanophyceae</taxon>
        <taxon>Nostocales</taxon>
        <taxon>Aphanizomenonaceae</taxon>
        <taxon>Aphanizomenon</taxon>
    </lineage>
</organism>
<protein>
    <submittedName>
        <fullName evidence="1">Uncharacterized protein</fullName>
    </submittedName>
</protein>
<feature type="non-terminal residue" evidence="1">
    <location>
        <position position="48"/>
    </location>
</feature>
<keyword evidence="2" id="KW-1185">Reference proteome</keyword>
<sequence>MASIKLSRLQANGSELFQDSESFLNEMNDVDTISIQGGSGSGIHDLVH</sequence>
<accession>A0ABR8C2S7</accession>
<reference evidence="1 2" key="1">
    <citation type="journal article" date="2020" name="ISME J.">
        <title>Comparative genomics reveals insights into cyanobacterial evolution and habitat adaptation.</title>
        <authorList>
            <person name="Chen M.Y."/>
            <person name="Teng W.K."/>
            <person name="Zhao L."/>
            <person name="Hu C.X."/>
            <person name="Zhou Y.K."/>
            <person name="Han B.P."/>
            <person name="Song L.R."/>
            <person name="Shu W.S."/>
        </authorList>
    </citation>
    <scope>NUCLEOTIDE SEQUENCE [LARGE SCALE GENOMIC DNA]</scope>
    <source>
        <strain evidence="1 2">FACHB-1040</strain>
    </source>
</reference>
<dbReference type="Proteomes" id="UP000606721">
    <property type="component" value="Unassembled WGS sequence"/>
</dbReference>
<evidence type="ECO:0000313" key="2">
    <source>
        <dbReference type="Proteomes" id="UP000606721"/>
    </source>
</evidence>
<proteinExistence type="predicted"/>
<gene>
    <name evidence="1" type="ORF">H6F99_23995</name>
</gene>
<dbReference type="EMBL" id="JACJQT010000098">
    <property type="protein sequence ID" value="MBD2281221.1"/>
    <property type="molecule type" value="Genomic_DNA"/>
</dbReference>
<comment type="caution">
    <text evidence="1">The sequence shown here is derived from an EMBL/GenBank/DDBJ whole genome shotgun (WGS) entry which is preliminary data.</text>
</comment>
<evidence type="ECO:0000313" key="1">
    <source>
        <dbReference type="EMBL" id="MBD2281221.1"/>
    </source>
</evidence>